<dbReference type="RefSeq" id="WP_008102192.1">
    <property type="nucleotide sequence ID" value="NZ_FOSD01000014.1"/>
</dbReference>
<dbReference type="NCBIfam" id="NF010035">
    <property type="entry name" value="PRK13510.1"/>
    <property type="match status" value="1"/>
</dbReference>
<reference evidence="4 5" key="1">
    <citation type="submission" date="2016-10" db="EMBL/GenBank/DDBJ databases">
        <authorList>
            <person name="Varghese N."/>
            <person name="Submissions S."/>
        </authorList>
    </citation>
    <scope>NUCLEOTIDE SEQUENCE [LARGE SCALE GENOMIC DNA]</scope>
    <source>
        <strain evidence="4 5">YR512</strain>
    </source>
</reference>
<evidence type="ECO:0000256" key="1">
    <source>
        <dbReference type="ARBA" id="ARBA00022490"/>
    </source>
</evidence>
<dbReference type="InterPro" id="IPR023526">
    <property type="entry name" value="Sulphur_relay_TusB"/>
</dbReference>
<evidence type="ECO:0000256" key="2">
    <source>
        <dbReference type="ARBA" id="ARBA00022694"/>
    </source>
</evidence>
<evidence type="ECO:0000313" key="4">
    <source>
        <dbReference type="EMBL" id="SFK96629.1"/>
    </source>
</evidence>
<name>A0A1I4DUL3_9GAMM</name>
<comment type="function">
    <text evidence="3">Part of a sulfur-relay system required for 2-thiolation of 5-methylaminomethyl-2-thiouridine (mnm(5)s(2)U) at tRNA wobble positions.</text>
</comment>
<keyword evidence="2 3" id="KW-0819">tRNA processing</keyword>
<gene>
    <name evidence="3" type="primary">tusB</name>
    <name evidence="4" type="ORF">SAMN05518863_1145</name>
</gene>
<evidence type="ECO:0000313" key="5">
    <source>
        <dbReference type="Proteomes" id="UP000198841"/>
    </source>
</evidence>
<dbReference type="InterPro" id="IPR007215">
    <property type="entry name" value="Sulphur_relay_TusB/DsrH"/>
</dbReference>
<evidence type="ECO:0000256" key="3">
    <source>
        <dbReference type="HAMAP-Rule" id="MF_01564"/>
    </source>
</evidence>
<dbReference type="InterPro" id="IPR027396">
    <property type="entry name" value="DsrEFH-like"/>
</dbReference>
<dbReference type="PANTHER" id="PTHR37526:SF1">
    <property type="entry name" value="PROTEIN TUSB"/>
    <property type="match status" value="1"/>
</dbReference>
<sequence length="95" mass="10456">MLYTLLQSPWQCDIDSLLLLLQEGDDLLLLQDGVTAALAGSQMLTRLSASPATLWVLEEDVAARGLIEQISTKLARLDYTGFVALTAKHQQQVAW</sequence>
<keyword evidence="5" id="KW-1185">Reference proteome</keyword>
<dbReference type="NCBIfam" id="TIGR03011">
    <property type="entry name" value="sulf_tusB_dsrH"/>
    <property type="match status" value="1"/>
</dbReference>
<dbReference type="HAMAP" id="MF_01564">
    <property type="entry name" value="Thiourid_synth_B"/>
    <property type="match status" value="1"/>
</dbReference>
<dbReference type="SUPFAM" id="SSF75169">
    <property type="entry name" value="DsrEFH-like"/>
    <property type="match status" value="1"/>
</dbReference>
<dbReference type="PANTHER" id="PTHR37526">
    <property type="entry name" value="PROTEIN TUSB"/>
    <property type="match status" value="1"/>
</dbReference>
<comment type="subunit">
    <text evidence="3">Heterohexamer, formed by a dimer of trimers. The hexameric TusBCD complex contains 2 copies each of TusB, TusC and TusD. The TusBCD complex interacts with TusE.</text>
</comment>
<organism evidence="4 5">
    <name type="scientific">Candidatus Pantoea symbiotica</name>
    <dbReference type="NCBI Taxonomy" id="1884370"/>
    <lineage>
        <taxon>Bacteria</taxon>
        <taxon>Pseudomonadati</taxon>
        <taxon>Pseudomonadota</taxon>
        <taxon>Gammaproteobacteria</taxon>
        <taxon>Enterobacterales</taxon>
        <taxon>Erwiniaceae</taxon>
        <taxon>Pantoea</taxon>
    </lineage>
</organism>
<protein>
    <recommendedName>
        <fullName evidence="3">Protein TusB</fullName>
    </recommendedName>
    <alternativeName>
        <fullName evidence="3">tRNA 2-thiouridine synthesizing protein B</fullName>
    </alternativeName>
</protein>
<comment type="caution">
    <text evidence="4">The sequence shown here is derived from an EMBL/GenBank/DDBJ whole genome shotgun (WGS) entry which is preliminary data.</text>
</comment>
<comment type="similarity">
    <text evidence="3">Belongs to the DsrH/TusB family.</text>
</comment>
<dbReference type="Gene3D" id="3.40.1260.10">
    <property type="entry name" value="DsrEFH-like"/>
    <property type="match status" value="1"/>
</dbReference>
<dbReference type="Proteomes" id="UP000198841">
    <property type="component" value="Unassembled WGS sequence"/>
</dbReference>
<dbReference type="EMBL" id="FOSD01000014">
    <property type="protein sequence ID" value="SFK96629.1"/>
    <property type="molecule type" value="Genomic_DNA"/>
</dbReference>
<accession>A0A1I4DUL3</accession>
<comment type="subcellular location">
    <subcellularLocation>
        <location evidence="3">Cytoplasm</location>
    </subcellularLocation>
</comment>
<keyword evidence="1 3" id="KW-0963">Cytoplasm</keyword>
<dbReference type="Pfam" id="PF04077">
    <property type="entry name" value="DsrH"/>
    <property type="match status" value="1"/>
</dbReference>
<proteinExistence type="inferred from homology"/>